<accession>A0A1H0SBM6</accession>
<dbReference type="Gene3D" id="3.30.450.40">
    <property type="match status" value="1"/>
</dbReference>
<dbReference type="OrthoDB" id="5416964at2"/>
<evidence type="ECO:0000256" key="2">
    <source>
        <dbReference type="ARBA" id="ARBA00023125"/>
    </source>
</evidence>
<dbReference type="Proteomes" id="UP000199073">
    <property type="component" value="Unassembled WGS sequence"/>
</dbReference>
<keyword evidence="1" id="KW-0805">Transcription regulation</keyword>
<dbReference type="Pfam" id="PF09339">
    <property type="entry name" value="HTH_IclR"/>
    <property type="match status" value="1"/>
</dbReference>
<dbReference type="InterPro" id="IPR050707">
    <property type="entry name" value="HTH_MetabolicPath_Reg"/>
</dbReference>
<dbReference type="PANTHER" id="PTHR30136">
    <property type="entry name" value="HELIX-TURN-HELIX TRANSCRIPTIONAL REGULATOR, ICLR FAMILY"/>
    <property type="match status" value="1"/>
</dbReference>
<evidence type="ECO:0000259" key="4">
    <source>
        <dbReference type="PROSITE" id="PS51077"/>
    </source>
</evidence>
<dbReference type="Pfam" id="PF01614">
    <property type="entry name" value="IclR_C"/>
    <property type="match status" value="1"/>
</dbReference>
<dbReference type="GO" id="GO:0003677">
    <property type="term" value="F:DNA binding"/>
    <property type="evidence" value="ECO:0007669"/>
    <property type="project" value="UniProtKB-KW"/>
</dbReference>
<dbReference type="GO" id="GO:0045892">
    <property type="term" value="P:negative regulation of DNA-templated transcription"/>
    <property type="evidence" value="ECO:0007669"/>
    <property type="project" value="TreeGrafter"/>
</dbReference>
<keyword evidence="7" id="KW-1185">Reference proteome</keyword>
<keyword evidence="3" id="KW-0804">Transcription</keyword>
<dbReference type="STRING" id="91360.SAMN05660330_02611"/>
<dbReference type="SUPFAM" id="SSF55781">
    <property type="entry name" value="GAF domain-like"/>
    <property type="match status" value="1"/>
</dbReference>
<evidence type="ECO:0000256" key="1">
    <source>
        <dbReference type="ARBA" id="ARBA00023015"/>
    </source>
</evidence>
<dbReference type="InterPro" id="IPR014757">
    <property type="entry name" value="Tscrpt_reg_IclR_C"/>
</dbReference>
<reference evidence="6 7" key="1">
    <citation type="submission" date="2016-10" db="EMBL/GenBank/DDBJ databases">
        <authorList>
            <person name="de Groot N.N."/>
        </authorList>
    </citation>
    <scope>NUCLEOTIDE SEQUENCE [LARGE SCALE GENOMIC DNA]</scope>
    <source>
        <strain evidence="6 7">DSM 12130</strain>
    </source>
</reference>
<dbReference type="InterPro" id="IPR036388">
    <property type="entry name" value="WH-like_DNA-bd_sf"/>
</dbReference>
<evidence type="ECO:0000259" key="5">
    <source>
        <dbReference type="PROSITE" id="PS51078"/>
    </source>
</evidence>
<dbReference type="EMBL" id="FNJI01000018">
    <property type="protein sequence ID" value="SDP39163.1"/>
    <property type="molecule type" value="Genomic_DNA"/>
</dbReference>
<feature type="domain" description="IclR-ED" evidence="5">
    <location>
        <begin position="65"/>
        <end position="245"/>
    </location>
</feature>
<evidence type="ECO:0000313" key="6">
    <source>
        <dbReference type="EMBL" id="SDP39163.1"/>
    </source>
</evidence>
<dbReference type="InterPro" id="IPR029016">
    <property type="entry name" value="GAF-like_dom_sf"/>
</dbReference>
<evidence type="ECO:0000313" key="7">
    <source>
        <dbReference type="Proteomes" id="UP000199073"/>
    </source>
</evidence>
<proteinExistence type="predicted"/>
<dbReference type="InterPro" id="IPR005471">
    <property type="entry name" value="Tscrpt_reg_IclR_N"/>
</dbReference>
<dbReference type="GO" id="GO:0003700">
    <property type="term" value="F:DNA-binding transcription factor activity"/>
    <property type="evidence" value="ECO:0007669"/>
    <property type="project" value="TreeGrafter"/>
</dbReference>
<keyword evidence="2" id="KW-0238">DNA-binding</keyword>
<dbReference type="PROSITE" id="PS51078">
    <property type="entry name" value="ICLR_ED"/>
    <property type="match status" value="1"/>
</dbReference>
<sequence>MKVNRTTLRATEILRLLATAPDGMTVTEIGTALKLPKTSTFDIVQTLRQVDFLREKGKRFFIGYMAGEVGRAYAAEQEIDEVASPHIVALAEKLQMVGSLVLYENGSLNYVFEHSPPGSIIAPGASGGTSYVHASASGKVLIANMPAARQTKAMASLRFTAFTDNTIMDAGTYKREIKKVQEQGYAVDDREFHKFLTCVSAPIFNRGKVAAAITMSGLQVDNEAIEDIASQLVVTARVISAELSETR</sequence>
<dbReference type="RefSeq" id="WP_092223522.1">
    <property type="nucleotide sequence ID" value="NZ_FNJI01000018.1"/>
</dbReference>
<evidence type="ECO:0000256" key="3">
    <source>
        <dbReference type="ARBA" id="ARBA00023163"/>
    </source>
</evidence>
<feature type="domain" description="HTH iclR-type" evidence="4">
    <location>
        <begin position="4"/>
        <end position="64"/>
    </location>
</feature>
<dbReference type="AlphaFoldDB" id="A0A1H0SBM6"/>
<gene>
    <name evidence="6" type="ORF">SAMN05660330_02611</name>
</gene>
<dbReference type="PROSITE" id="PS51077">
    <property type="entry name" value="HTH_ICLR"/>
    <property type="match status" value="1"/>
</dbReference>
<dbReference type="InterPro" id="IPR036390">
    <property type="entry name" value="WH_DNA-bd_sf"/>
</dbReference>
<dbReference type="SUPFAM" id="SSF46785">
    <property type="entry name" value="Winged helix' DNA-binding domain"/>
    <property type="match status" value="1"/>
</dbReference>
<dbReference type="PANTHER" id="PTHR30136:SF35">
    <property type="entry name" value="HTH-TYPE TRANSCRIPTIONAL REGULATOR RV1719"/>
    <property type="match status" value="1"/>
</dbReference>
<name>A0A1H0SBM6_9BACT</name>
<dbReference type="Gene3D" id="1.10.10.10">
    <property type="entry name" value="Winged helix-like DNA-binding domain superfamily/Winged helix DNA-binding domain"/>
    <property type="match status" value="1"/>
</dbReference>
<dbReference type="SMART" id="SM00346">
    <property type="entry name" value="HTH_ICLR"/>
    <property type="match status" value="1"/>
</dbReference>
<protein>
    <submittedName>
        <fullName evidence="6">Transcriptional regulator, IclR family</fullName>
    </submittedName>
</protein>
<organism evidence="6 7">
    <name type="scientific">Desulforhopalus singaporensis</name>
    <dbReference type="NCBI Taxonomy" id="91360"/>
    <lineage>
        <taxon>Bacteria</taxon>
        <taxon>Pseudomonadati</taxon>
        <taxon>Thermodesulfobacteriota</taxon>
        <taxon>Desulfobulbia</taxon>
        <taxon>Desulfobulbales</taxon>
        <taxon>Desulfocapsaceae</taxon>
        <taxon>Desulforhopalus</taxon>
    </lineage>
</organism>